<evidence type="ECO:0000313" key="4">
    <source>
        <dbReference type="Proteomes" id="UP000692954"/>
    </source>
</evidence>
<reference evidence="3" key="1">
    <citation type="submission" date="2021-01" db="EMBL/GenBank/DDBJ databases">
        <authorList>
            <consortium name="Genoscope - CEA"/>
            <person name="William W."/>
        </authorList>
    </citation>
    <scope>NUCLEOTIDE SEQUENCE</scope>
</reference>
<proteinExistence type="predicted"/>
<dbReference type="Proteomes" id="UP000692954">
    <property type="component" value="Unassembled WGS sequence"/>
</dbReference>
<comment type="caution">
    <text evidence="3">The sequence shown here is derived from an EMBL/GenBank/DDBJ whole genome shotgun (WGS) entry which is preliminary data.</text>
</comment>
<feature type="region of interest" description="Disordered" evidence="2">
    <location>
        <begin position="123"/>
        <end position="159"/>
    </location>
</feature>
<evidence type="ECO:0000313" key="3">
    <source>
        <dbReference type="EMBL" id="CAD8084315.1"/>
    </source>
</evidence>
<name>A0A8S1N5K1_9CILI</name>
<keyword evidence="4" id="KW-1185">Reference proteome</keyword>
<dbReference type="OrthoDB" id="10585676at2759"/>
<keyword evidence="1" id="KW-0175">Coiled coil</keyword>
<organism evidence="3 4">
    <name type="scientific">Paramecium sonneborni</name>
    <dbReference type="NCBI Taxonomy" id="65129"/>
    <lineage>
        <taxon>Eukaryota</taxon>
        <taxon>Sar</taxon>
        <taxon>Alveolata</taxon>
        <taxon>Ciliophora</taxon>
        <taxon>Intramacronucleata</taxon>
        <taxon>Oligohymenophorea</taxon>
        <taxon>Peniculida</taxon>
        <taxon>Parameciidae</taxon>
        <taxon>Paramecium</taxon>
    </lineage>
</organism>
<evidence type="ECO:0000256" key="1">
    <source>
        <dbReference type="SAM" id="Coils"/>
    </source>
</evidence>
<protein>
    <submittedName>
        <fullName evidence="3">Uncharacterized protein</fullName>
    </submittedName>
</protein>
<dbReference type="AlphaFoldDB" id="A0A8S1N5K1"/>
<accession>A0A8S1N5K1</accession>
<evidence type="ECO:0000256" key="2">
    <source>
        <dbReference type="SAM" id="MobiDB-lite"/>
    </source>
</evidence>
<feature type="coiled-coil region" evidence="1">
    <location>
        <begin position="172"/>
        <end position="201"/>
    </location>
</feature>
<feature type="compositionally biased region" description="Polar residues" evidence="2">
    <location>
        <begin position="130"/>
        <end position="142"/>
    </location>
</feature>
<gene>
    <name evidence="3" type="ORF">PSON_ATCC_30995.1.T0460208</name>
</gene>
<sequence length="271" mass="32928">MGENLEIDQDFEFYMNNIDDDEQFNQNYIDQDGSLNYQLKCNFDKDEPEIKVNQIQTNIKRELKIISIMRPNESDDRDEELLYQNIEEHDEQIKFQDNDNQKMDIQQSIERNDLKSTEKIRIQNKKTKQNDYSSIQVGSDNSPKNKEKQQHLLQSQQVETKNLPNYYGRQFINRIKRKLEQEQDENIKSEMNQKLEKLKKKQKMFTLKSLRDILDEEYFREESKKYLISFDFIHDLMQSDKQQDIRPPIKYAKRMYEGCLNSNKLFYWKDV</sequence>
<dbReference type="EMBL" id="CAJJDN010000046">
    <property type="protein sequence ID" value="CAD8084315.1"/>
    <property type="molecule type" value="Genomic_DNA"/>
</dbReference>